<organism evidence="2 3">
    <name type="scientific">Mycobacterium cookii</name>
    <dbReference type="NCBI Taxonomy" id="1775"/>
    <lineage>
        <taxon>Bacteria</taxon>
        <taxon>Bacillati</taxon>
        <taxon>Actinomycetota</taxon>
        <taxon>Actinomycetes</taxon>
        <taxon>Mycobacteriales</taxon>
        <taxon>Mycobacteriaceae</taxon>
        <taxon>Mycobacterium</taxon>
    </lineage>
</organism>
<dbReference type="Proteomes" id="UP000465866">
    <property type="component" value="Chromosome"/>
</dbReference>
<keyword evidence="2" id="KW-0378">Hydrolase</keyword>
<dbReference type="InterPro" id="IPR012338">
    <property type="entry name" value="Beta-lactam/transpept-like"/>
</dbReference>
<dbReference type="InterPro" id="IPR052907">
    <property type="entry name" value="Beta-lactamase/esterase"/>
</dbReference>
<dbReference type="Pfam" id="PF00144">
    <property type="entry name" value="Beta-lactamase"/>
    <property type="match status" value="1"/>
</dbReference>
<dbReference type="KEGG" id="mcoo:MCOO_42120"/>
<name>A0A7I7L2F0_9MYCO</name>
<dbReference type="RefSeq" id="WP_163779804.1">
    <property type="nucleotide sequence ID" value="NZ_AP022569.1"/>
</dbReference>
<keyword evidence="3" id="KW-1185">Reference proteome</keyword>
<dbReference type="Gene3D" id="3.40.710.10">
    <property type="entry name" value="DD-peptidase/beta-lactamase superfamily"/>
    <property type="match status" value="1"/>
</dbReference>
<dbReference type="GO" id="GO:0016787">
    <property type="term" value="F:hydrolase activity"/>
    <property type="evidence" value="ECO:0007669"/>
    <property type="project" value="UniProtKB-KW"/>
</dbReference>
<protein>
    <submittedName>
        <fullName evidence="2">Serine hydrolase</fullName>
    </submittedName>
</protein>
<dbReference type="SUPFAM" id="SSF56601">
    <property type="entry name" value="beta-lactamase/transpeptidase-like"/>
    <property type="match status" value="1"/>
</dbReference>
<dbReference type="EMBL" id="AP022569">
    <property type="protein sequence ID" value="BBX48197.1"/>
    <property type="molecule type" value="Genomic_DNA"/>
</dbReference>
<reference evidence="2 3" key="1">
    <citation type="journal article" date="2019" name="Emerg. Microbes Infect.">
        <title>Comprehensive subspecies identification of 175 nontuberculous mycobacteria species based on 7547 genomic profiles.</title>
        <authorList>
            <person name="Matsumoto Y."/>
            <person name="Kinjo T."/>
            <person name="Motooka D."/>
            <person name="Nabeya D."/>
            <person name="Jung N."/>
            <person name="Uechi K."/>
            <person name="Horii T."/>
            <person name="Iida T."/>
            <person name="Fujita J."/>
            <person name="Nakamura S."/>
        </authorList>
    </citation>
    <scope>NUCLEOTIDE SEQUENCE [LARGE SCALE GENOMIC DNA]</scope>
    <source>
        <strain evidence="2 3">JCM 12404</strain>
    </source>
</reference>
<dbReference type="PANTHER" id="PTHR43319:SF3">
    <property type="entry name" value="BETA-LACTAMASE-RELATED DOMAIN-CONTAINING PROTEIN"/>
    <property type="match status" value="1"/>
</dbReference>
<dbReference type="InterPro" id="IPR001466">
    <property type="entry name" value="Beta-lactam-related"/>
</dbReference>
<feature type="domain" description="Beta-lactamase-related" evidence="1">
    <location>
        <begin position="27"/>
        <end position="383"/>
    </location>
</feature>
<evidence type="ECO:0000313" key="2">
    <source>
        <dbReference type="EMBL" id="BBX48197.1"/>
    </source>
</evidence>
<gene>
    <name evidence="2" type="ORF">MCOO_42120</name>
</gene>
<accession>A0A7I7L2F0</accession>
<sequence>MVSKVIAPPDRIQGDADEGYGKIADAFRANFAARREVGAAVAVYRNGVKVVDLWGGYRNGHTKQPWQQDTIVNMFSTTKGIASLAVTVAASRGLISYDAKVADYWPEFAQAGKADVTVRQLLSHQAGLSALDAPLLLADLNDAEKRSAVLAAQAPAWPPGSRHGYHALTLGWYESELIRHADPAHRTLGQFFADEVAAPLGLDLHIGLPASVDRDRVAHLHGWHRAAALLHLNAMPPRLALALLNPRSLTGRSVNLPNDIDAMRDFNREEVRTVEIPAANGIGAARAVAKAYSCAATGGRELGLTSETLDALTRPSRTPSGGIRDKVLHVDSVFSLGYCKPLAHFNFGSSDKAFGTPGLGGSFGFADPDTGVGFAYVMNRLGFHLWSDPRELALRQALFRDVLGVRPQR</sequence>
<evidence type="ECO:0000259" key="1">
    <source>
        <dbReference type="Pfam" id="PF00144"/>
    </source>
</evidence>
<dbReference type="PANTHER" id="PTHR43319">
    <property type="entry name" value="BETA-LACTAMASE-RELATED"/>
    <property type="match status" value="1"/>
</dbReference>
<evidence type="ECO:0000313" key="3">
    <source>
        <dbReference type="Proteomes" id="UP000465866"/>
    </source>
</evidence>
<dbReference type="AlphaFoldDB" id="A0A7I7L2F0"/>
<proteinExistence type="predicted"/>